<dbReference type="Gene3D" id="3.40.190.10">
    <property type="entry name" value="Periplasmic binding protein-like II"/>
    <property type="match status" value="2"/>
</dbReference>
<accession>A0ABW7WC36</accession>
<reference evidence="7 8" key="1">
    <citation type="submission" date="2024-10" db="EMBL/GenBank/DDBJ databases">
        <title>The Natural Products Discovery Center: Release of the First 8490 Sequenced Strains for Exploring Actinobacteria Biosynthetic Diversity.</title>
        <authorList>
            <person name="Kalkreuter E."/>
            <person name="Kautsar S.A."/>
            <person name="Yang D."/>
            <person name="Bader C.D."/>
            <person name="Teijaro C.N."/>
            <person name="Fluegel L."/>
            <person name="Davis C.M."/>
            <person name="Simpson J.R."/>
            <person name="Lauterbach L."/>
            <person name="Steele A.D."/>
            <person name="Gui C."/>
            <person name="Meng S."/>
            <person name="Li G."/>
            <person name="Viehrig K."/>
            <person name="Ye F."/>
            <person name="Su P."/>
            <person name="Kiefer A.F."/>
            <person name="Nichols A."/>
            <person name="Cepeda A.J."/>
            <person name="Yan W."/>
            <person name="Fan B."/>
            <person name="Jiang Y."/>
            <person name="Adhikari A."/>
            <person name="Zheng C.-J."/>
            <person name="Schuster L."/>
            <person name="Cowan T.M."/>
            <person name="Smanski M.J."/>
            <person name="Chevrette M.G."/>
            <person name="De Carvalho L.P.S."/>
            <person name="Shen B."/>
        </authorList>
    </citation>
    <scope>NUCLEOTIDE SEQUENCE [LARGE SCALE GENOMIC DNA]</scope>
    <source>
        <strain evidence="7 8">NPDC019626</strain>
    </source>
</reference>
<dbReference type="RefSeq" id="WP_396945102.1">
    <property type="nucleotide sequence ID" value="NZ_JBIRXV010000001.1"/>
</dbReference>
<name>A0ABW7WC36_9NOCA</name>
<evidence type="ECO:0000256" key="3">
    <source>
        <dbReference type="ARBA" id="ARBA00023125"/>
    </source>
</evidence>
<protein>
    <submittedName>
        <fullName evidence="7">LysR family transcriptional regulator</fullName>
    </submittedName>
</protein>
<keyword evidence="2" id="KW-0805">Transcription regulation</keyword>
<keyword evidence="3" id="KW-0238">DNA-binding</keyword>
<evidence type="ECO:0000256" key="4">
    <source>
        <dbReference type="ARBA" id="ARBA00023159"/>
    </source>
</evidence>
<comment type="caution">
    <text evidence="7">The sequence shown here is derived from an EMBL/GenBank/DDBJ whole genome shotgun (WGS) entry which is preliminary data.</text>
</comment>
<dbReference type="SUPFAM" id="SSF53850">
    <property type="entry name" value="Periplasmic binding protein-like II"/>
    <property type="match status" value="1"/>
</dbReference>
<evidence type="ECO:0000256" key="2">
    <source>
        <dbReference type="ARBA" id="ARBA00023015"/>
    </source>
</evidence>
<dbReference type="Gene3D" id="1.10.10.10">
    <property type="entry name" value="Winged helix-like DNA-binding domain superfamily/Winged helix DNA-binding domain"/>
    <property type="match status" value="1"/>
</dbReference>
<keyword evidence="4" id="KW-0010">Activator</keyword>
<comment type="similarity">
    <text evidence="1">Belongs to the LysR transcriptional regulatory family.</text>
</comment>
<dbReference type="PANTHER" id="PTHR30346:SF0">
    <property type="entry name" value="HCA OPERON TRANSCRIPTIONAL ACTIVATOR HCAR"/>
    <property type="match status" value="1"/>
</dbReference>
<dbReference type="Pfam" id="PF03466">
    <property type="entry name" value="LysR_substrate"/>
    <property type="match status" value="1"/>
</dbReference>
<proteinExistence type="inferred from homology"/>
<evidence type="ECO:0000256" key="5">
    <source>
        <dbReference type="ARBA" id="ARBA00023163"/>
    </source>
</evidence>
<dbReference type="SUPFAM" id="SSF46785">
    <property type="entry name" value="Winged helix' DNA-binding domain"/>
    <property type="match status" value="1"/>
</dbReference>
<dbReference type="InterPro" id="IPR036390">
    <property type="entry name" value="WH_DNA-bd_sf"/>
</dbReference>
<dbReference type="InterPro" id="IPR000847">
    <property type="entry name" value="LysR_HTH_N"/>
</dbReference>
<dbReference type="InterPro" id="IPR005119">
    <property type="entry name" value="LysR_subst-bd"/>
</dbReference>
<dbReference type="PANTHER" id="PTHR30346">
    <property type="entry name" value="TRANSCRIPTIONAL DUAL REGULATOR HCAR-RELATED"/>
    <property type="match status" value="1"/>
</dbReference>
<dbReference type="InterPro" id="IPR036388">
    <property type="entry name" value="WH-like_DNA-bd_sf"/>
</dbReference>
<gene>
    <name evidence="7" type="ORF">ACH47G_08395</name>
</gene>
<sequence>MEGKLMGGLEVRELEAFLALAEELHFGRAGARLYVSQSRVSQLLRALERRIGGQLVERTSRTVRLTPLGADFLAELRPAYAALRATVDEARAAARGARGSLRVGFQGAGNDHLMAVVELFQQWHPDCSTELVEIPLSDPFGAVRRGEVDAAVVLLPMGEDDLVLGSVFAGQRQTLALSSSHPLASRAELSVEELTAVALIGVRAPAPEYWRRAQALDVTPGGRRVRSGPEVGTLEEGLAAVAAGRGAMLLCHPTADSHRRRPVSFVPVTGIGESRLGLVWHRYRETPRVRAFSRAVAATKPAEDVRSVTVGVS</sequence>
<feature type="domain" description="HTH lysR-type" evidence="6">
    <location>
        <begin position="9"/>
        <end position="66"/>
    </location>
</feature>
<dbReference type="EMBL" id="JBIRXV010000001">
    <property type="protein sequence ID" value="MFI2320494.1"/>
    <property type="molecule type" value="Genomic_DNA"/>
</dbReference>
<evidence type="ECO:0000259" key="6">
    <source>
        <dbReference type="PROSITE" id="PS50931"/>
    </source>
</evidence>
<keyword evidence="8" id="KW-1185">Reference proteome</keyword>
<dbReference type="Proteomes" id="UP001611450">
    <property type="component" value="Unassembled WGS sequence"/>
</dbReference>
<organism evidence="7 8">
    <name type="scientific">Nocardia beijingensis</name>
    <dbReference type="NCBI Taxonomy" id="95162"/>
    <lineage>
        <taxon>Bacteria</taxon>
        <taxon>Bacillati</taxon>
        <taxon>Actinomycetota</taxon>
        <taxon>Actinomycetes</taxon>
        <taxon>Mycobacteriales</taxon>
        <taxon>Nocardiaceae</taxon>
        <taxon>Nocardia</taxon>
    </lineage>
</organism>
<evidence type="ECO:0000313" key="7">
    <source>
        <dbReference type="EMBL" id="MFI2320494.1"/>
    </source>
</evidence>
<dbReference type="PROSITE" id="PS50931">
    <property type="entry name" value="HTH_LYSR"/>
    <property type="match status" value="1"/>
</dbReference>
<evidence type="ECO:0000313" key="8">
    <source>
        <dbReference type="Proteomes" id="UP001611450"/>
    </source>
</evidence>
<evidence type="ECO:0000256" key="1">
    <source>
        <dbReference type="ARBA" id="ARBA00009437"/>
    </source>
</evidence>
<keyword evidence="5" id="KW-0804">Transcription</keyword>
<dbReference type="Pfam" id="PF00126">
    <property type="entry name" value="HTH_1"/>
    <property type="match status" value="1"/>
</dbReference>